<dbReference type="AlphaFoldDB" id="A0A2Z6ZUA6"/>
<feature type="compositionally biased region" description="Polar residues" evidence="1">
    <location>
        <begin position="82"/>
        <end position="92"/>
    </location>
</feature>
<feature type="compositionally biased region" description="Basic and acidic residues" evidence="1">
    <location>
        <begin position="107"/>
        <end position="118"/>
    </location>
</feature>
<evidence type="ECO:0000313" key="3">
    <source>
        <dbReference type="Proteomes" id="UP000250235"/>
    </source>
</evidence>
<feature type="region of interest" description="Disordered" evidence="1">
    <location>
        <begin position="82"/>
        <end position="118"/>
    </location>
</feature>
<evidence type="ECO:0000256" key="1">
    <source>
        <dbReference type="SAM" id="MobiDB-lite"/>
    </source>
</evidence>
<protein>
    <submittedName>
        <fullName evidence="2">Uncharacterized protein</fullName>
    </submittedName>
</protein>
<name>A0A2Z6ZUA6_9LAMI</name>
<keyword evidence="3" id="KW-1185">Reference proteome</keyword>
<gene>
    <name evidence="2" type="ORF">F511_46154</name>
</gene>
<accession>A0A2Z6ZUA6</accession>
<evidence type="ECO:0000313" key="2">
    <source>
        <dbReference type="EMBL" id="KZT76822.1"/>
    </source>
</evidence>
<sequence length="118" mass="13777">MVQNPKKQSHGYIVPVSMLMEILVKADLGPSIKLHAKKMLTSKQVENYIKTNQGIAPEGEPTSVRRTHQVTLRVERHKVHNQYNRESQSHWQLPQKRMCLTPRKGNNRVEEETNKQRQ</sequence>
<dbReference type="Proteomes" id="UP000250235">
    <property type="component" value="Unassembled WGS sequence"/>
</dbReference>
<dbReference type="EMBL" id="KV090311">
    <property type="protein sequence ID" value="KZT76822.1"/>
    <property type="molecule type" value="Genomic_DNA"/>
</dbReference>
<proteinExistence type="predicted"/>
<reference evidence="2 3" key="1">
    <citation type="journal article" date="2015" name="Proc. Natl. Acad. Sci. U.S.A.">
        <title>The resurrection genome of Boea hygrometrica: A blueprint for survival of dehydration.</title>
        <authorList>
            <person name="Xiao L."/>
            <person name="Yang G."/>
            <person name="Zhang L."/>
            <person name="Yang X."/>
            <person name="Zhao S."/>
            <person name="Ji Z."/>
            <person name="Zhou Q."/>
            <person name="Hu M."/>
            <person name="Wang Y."/>
            <person name="Chen M."/>
            <person name="Xu Y."/>
            <person name="Jin H."/>
            <person name="Xiao X."/>
            <person name="Hu G."/>
            <person name="Bao F."/>
            <person name="Hu Y."/>
            <person name="Wan P."/>
            <person name="Li L."/>
            <person name="Deng X."/>
            <person name="Kuang T."/>
            <person name="Xiang C."/>
            <person name="Zhu J.K."/>
            <person name="Oliver M.J."/>
            <person name="He Y."/>
        </authorList>
    </citation>
    <scope>NUCLEOTIDE SEQUENCE [LARGE SCALE GENOMIC DNA]</scope>
    <source>
        <strain evidence="3">cv. XS01</strain>
    </source>
</reference>
<organism evidence="2 3">
    <name type="scientific">Dorcoceras hygrometricum</name>
    <dbReference type="NCBI Taxonomy" id="472368"/>
    <lineage>
        <taxon>Eukaryota</taxon>
        <taxon>Viridiplantae</taxon>
        <taxon>Streptophyta</taxon>
        <taxon>Embryophyta</taxon>
        <taxon>Tracheophyta</taxon>
        <taxon>Spermatophyta</taxon>
        <taxon>Magnoliopsida</taxon>
        <taxon>eudicotyledons</taxon>
        <taxon>Gunneridae</taxon>
        <taxon>Pentapetalae</taxon>
        <taxon>asterids</taxon>
        <taxon>lamiids</taxon>
        <taxon>Lamiales</taxon>
        <taxon>Gesneriaceae</taxon>
        <taxon>Didymocarpoideae</taxon>
        <taxon>Trichosporeae</taxon>
        <taxon>Loxocarpinae</taxon>
        <taxon>Dorcoceras</taxon>
    </lineage>
</organism>